<dbReference type="RefSeq" id="WP_208915792.1">
    <property type="nucleotide sequence ID" value="NZ_LT840184.1"/>
</dbReference>
<dbReference type="InterPro" id="IPR002864">
    <property type="entry name" value="Acyl-ACP_thioesterase_NHD"/>
</dbReference>
<evidence type="ECO:0000259" key="8">
    <source>
        <dbReference type="Pfam" id="PF01643"/>
    </source>
</evidence>
<dbReference type="AlphaFoldDB" id="A0A1X7HPV3"/>
<dbReference type="CDD" id="cd00586">
    <property type="entry name" value="4HBT"/>
    <property type="match status" value="1"/>
</dbReference>
<evidence type="ECO:0000313" key="11">
    <source>
        <dbReference type="Proteomes" id="UP000192940"/>
    </source>
</evidence>
<reference evidence="10 11" key="1">
    <citation type="submission" date="2017-04" db="EMBL/GenBank/DDBJ databases">
        <authorList>
            <person name="Afonso C.L."/>
            <person name="Miller P.J."/>
            <person name="Scott M.A."/>
            <person name="Spackman E."/>
            <person name="Goraichik I."/>
            <person name="Dimitrov K.M."/>
            <person name="Suarez D.L."/>
            <person name="Swayne D.E."/>
        </authorList>
    </citation>
    <scope>NUCLEOTIDE SEQUENCE [LARGE SCALE GENOMIC DNA]</scope>
    <source>
        <strain evidence="10 11">N3/975</strain>
    </source>
</reference>
<name>A0A1X7HPV3_9BACL</name>
<dbReference type="InterPro" id="IPR049427">
    <property type="entry name" value="Acyl-ACP_TE_C"/>
</dbReference>
<keyword evidence="6" id="KW-0443">Lipid metabolism</keyword>
<evidence type="ECO:0000256" key="5">
    <source>
        <dbReference type="ARBA" id="ARBA00022946"/>
    </source>
</evidence>
<gene>
    <name evidence="10" type="ORF">SAMN05661091_5134</name>
</gene>
<evidence type="ECO:0000256" key="6">
    <source>
        <dbReference type="ARBA" id="ARBA00023098"/>
    </source>
</evidence>
<protein>
    <submittedName>
        <fullName evidence="10">Acyl-ACP thioesterase</fullName>
    </submittedName>
</protein>
<evidence type="ECO:0000256" key="2">
    <source>
        <dbReference type="ARBA" id="ARBA00022516"/>
    </source>
</evidence>
<dbReference type="GO" id="GO:0000036">
    <property type="term" value="F:acyl carrier activity"/>
    <property type="evidence" value="ECO:0007669"/>
    <property type="project" value="TreeGrafter"/>
</dbReference>
<evidence type="ECO:0000313" key="10">
    <source>
        <dbReference type="EMBL" id="SMF90600.1"/>
    </source>
</evidence>
<organism evidence="10 11">
    <name type="scientific">Paenibacillus uliginis N3/975</name>
    <dbReference type="NCBI Taxonomy" id="1313296"/>
    <lineage>
        <taxon>Bacteria</taxon>
        <taxon>Bacillati</taxon>
        <taxon>Bacillota</taxon>
        <taxon>Bacilli</taxon>
        <taxon>Bacillales</taxon>
        <taxon>Paenibacillaceae</taxon>
        <taxon>Paenibacillus</taxon>
    </lineage>
</organism>
<evidence type="ECO:0000256" key="7">
    <source>
        <dbReference type="ARBA" id="ARBA00023160"/>
    </source>
</evidence>
<keyword evidence="5" id="KW-0809">Transit peptide</keyword>
<evidence type="ECO:0000256" key="1">
    <source>
        <dbReference type="ARBA" id="ARBA00006500"/>
    </source>
</evidence>
<dbReference type="Pfam" id="PF20791">
    <property type="entry name" value="Acyl-ACP_TE_C"/>
    <property type="match status" value="1"/>
</dbReference>
<dbReference type="SUPFAM" id="SSF54637">
    <property type="entry name" value="Thioesterase/thiol ester dehydrase-isomerase"/>
    <property type="match status" value="2"/>
</dbReference>
<dbReference type="STRING" id="1313296.SAMN05661091_5134"/>
<keyword evidence="4" id="KW-0276">Fatty acid metabolism</keyword>
<sequence>MIATWTENITIQSDDVDFNSVIRWSSLLGLMQRAADGHIEALGVSREQLVEHGMGWMLITLEVEMAFLPRYMDNIEISTWSRGSKGALWNRDYRLKNAAGEEIGTARSVWALVDIQKRKIMRPSAFPYEVPVHTESVGSPLDKAVIPEGTLMEDTYSHTVRYSGIDSNGHLNNARYADLCWDTLTVEELKKNVAGFKITYHQEARLNDEMTLRRSSGENNAIYVQGLSLEGANFFEAAIVLE</sequence>
<dbReference type="PANTHER" id="PTHR31727:SF6">
    <property type="entry name" value="OLEOYL-ACYL CARRIER PROTEIN THIOESTERASE 1, CHLOROPLASTIC"/>
    <property type="match status" value="1"/>
</dbReference>
<keyword evidence="11" id="KW-1185">Reference proteome</keyword>
<evidence type="ECO:0000256" key="3">
    <source>
        <dbReference type="ARBA" id="ARBA00022801"/>
    </source>
</evidence>
<dbReference type="EMBL" id="LT840184">
    <property type="protein sequence ID" value="SMF90600.1"/>
    <property type="molecule type" value="Genomic_DNA"/>
</dbReference>
<keyword evidence="2" id="KW-0444">Lipid biosynthesis</keyword>
<accession>A0A1X7HPV3</accession>
<keyword evidence="3" id="KW-0378">Hydrolase</keyword>
<dbReference type="PANTHER" id="PTHR31727">
    <property type="entry name" value="OLEOYL-ACYL CARRIER PROTEIN THIOESTERASE 1, CHLOROPLASTIC"/>
    <property type="match status" value="1"/>
</dbReference>
<dbReference type="Pfam" id="PF01643">
    <property type="entry name" value="Acyl-ACP_TE"/>
    <property type="match status" value="1"/>
</dbReference>
<comment type="similarity">
    <text evidence="1">Belongs to the acyl-ACP thioesterase family.</text>
</comment>
<feature type="domain" description="Acyl-ACP thioesterase-like C-terminal" evidence="9">
    <location>
        <begin position="158"/>
        <end position="221"/>
    </location>
</feature>
<dbReference type="Gene3D" id="3.10.129.10">
    <property type="entry name" value="Hotdog Thioesterase"/>
    <property type="match status" value="2"/>
</dbReference>
<evidence type="ECO:0000259" key="9">
    <source>
        <dbReference type="Pfam" id="PF20791"/>
    </source>
</evidence>
<evidence type="ECO:0000256" key="4">
    <source>
        <dbReference type="ARBA" id="ARBA00022832"/>
    </source>
</evidence>
<dbReference type="Proteomes" id="UP000192940">
    <property type="component" value="Chromosome I"/>
</dbReference>
<dbReference type="InterPro" id="IPR045023">
    <property type="entry name" value="FATA/B"/>
</dbReference>
<feature type="domain" description="Acyl-ACP thioesterase N-terminal hotdog" evidence="8">
    <location>
        <begin position="5"/>
        <end position="122"/>
    </location>
</feature>
<proteinExistence type="inferred from homology"/>
<dbReference type="GO" id="GO:0016297">
    <property type="term" value="F:fatty acyl-[ACP] hydrolase activity"/>
    <property type="evidence" value="ECO:0007669"/>
    <property type="project" value="InterPro"/>
</dbReference>
<keyword evidence="7" id="KW-0275">Fatty acid biosynthesis</keyword>
<dbReference type="InterPro" id="IPR029069">
    <property type="entry name" value="HotDog_dom_sf"/>
</dbReference>